<keyword evidence="9" id="KW-0862">Zinc</keyword>
<dbReference type="SMART" id="SM00240">
    <property type="entry name" value="FHA"/>
    <property type="match status" value="1"/>
</dbReference>
<feature type="non-terminal residue" evidence="18">
    <location>
        <position position="500"/>
    </location>
</feature>
<dbReference type="FunFam" id="1.20.5.170:FF:000050">
    <property type="entry name" value="E3 ubiquitin-protein ligase RNF8"/>
    <property type="match status" value="1"/>
</dbReference>
<evidence type="ECO:0000256" key="4">
    <source>
        <dbReference type="ARBA" id="ARBA00022679"/>
    </source>
</evidence>
<dbReference type="GO" id="GO:0006511">
    <property type="term" value="P:ubiquitin-dependent protein catabolic process"/>
    <property type="evidence" value="ECO:0007669"/>
    <property type="project" value="TreeGrafter"/>
</dbReference>
<dbReference type="Gene3D" id="3.30.40.10">
    <property type="entry name" value="Zinc/RING finger domain, C3HC4 (zinc finger)"/>
    <property type="match status" value="1"/>
</dbReference>
<dbReference type="GO" id="GO:0005634">
    <property type="term" value="C:nucleus"/>
    <property type="evidence" value="ECO:0007669"/>
    <property type="project" value="UniProtKB-SubCell"/>
</dbReference>
<protein>
    <recommendedName>
        <fullName evidence="3">E3 ubiquitin-protein ligase CHFR</fullName>
    </recommendedName>
</protein>
<reference evidence="18" key="1">
    <citation type="submission" date="2019-09" db="EMBL/GenBank/DDBJ databases">
        <title>Bird 10,000 Genomes (B10K) Project - Family phase.</title>
        <authorList>
            <person name="Zhang G."/>
        </authorList>
    </citation>
    <scope>NUCLEOTIDE SEQUENCE</scope>
    <source>
        <strain evidence="18">B10K-DU-024-03</strain>
        <tissue evidence="18">Muscle</tissue>
    </source>
</reference>
<evidence type="ECO:0000256" key="6">
    <source>
        <dbReference type="ARBA" id="ARBA00022763"/>
    </source>
</evidence>
<evidence type="ECO:0000256" key="2">
    <source>
        <dbReference type="ARBA" id="ARBA00005797"/>
    </source>
</evidence>
<evidence type="ECO:0000259" key="17">
    <source>
        <dbReference type="PROSITE" id="PS50089"/>
    </source>
</evidence>
<comment type="caution">
    <text evidence="18">The sequence shown here is derived from an EMBL/GenBank/DDBJ whole genome shotgun (WGS) entry which is preliminary data.</text>
</comment>
<dbReference type="SMART" id="SM00184">
    <property type="entry name" value="RING"/>
    <property type="match status" value="1"/>
</dbReference>
<dbReference type="HAMAP" id="MF_03067">
    <property type="entry name" value="RNF8"/>
    <property type="match status" value="1"/>
</dbReference>
<evidence type="ECO:0000259" key="16">
    <source>
        <dbReference type="PROSITE" id="PS50006"/>
    </source>
</evidence>
<keyword evidence="12" id="KW-0539">Nucleus</keyword>
<comment type="subcellular location">
    <subcellularLocation>
        <location evidence="1">Nucleus</location>
    </subcellularLocation>
</comment>
<evidence type="ECO:0000256" key="11">
    <source>
        <dbReference type="ARBA" id="ARBA00023204"/>
    </source>
</evidence>
<keyword evidence="8" id="KW-0833">Ubl conjugation pathway</keyword>
<evidence type="ECO:0000313" key="18">
    <source>
        <dbReference type="EMBL" id="NXD78392.1"/>
    </source>
</evidence>
<name>A0A851YPH5_9AVES</name>
<dbReference type="Pfam" id="PF13920">
    <property type="entry name" value="zf-C3HC4_3"/>
    <property type="match status" value="1"/>
</dbReference>
<dbReference type="InterPro" id="IPR017335">
    <property type="entry name" value="RNF8"/>
</dbReference>
<keyword evidence="10" id="KW-0156">Chromatin regulator</keyword>
<dbReference type="GO" id="GO:0006302">
    <property type="term" value="P:double-strand break repair"/>
    <property type="evidence" value="ECO:0007669"/>
    <property type="project" value="InterPro"/>
</dbReference>
<dbReference type="SUPFAM" id="SSF57850">
    <property type="entry name" value="RING/U-box"/>
    <property type="match status" value="1"/>
</dbReference>
<dbReference type="Gene3D" id="2.60.200.20">
    <property type="match status" value="1"/>
</dbReference>
<feature type="non-terminal residue" evidence="18">
    <location>
        <position position="1"/>
    </location>
</feature>
<dbReference type="Gene3D" id="1.20.5.170">
    <property type="match status" value="1"/>
</dbReference>
<keyword evidence="4" id="KW-0808">Transferase</keyword>
<evidence type="ECO:0000256" key="10">
    <source>
        <dbReference type="ARBA" id="ARBA00022853"/>
    </source>
</evidence>
<dbReference type="GO" id="GO:0000151">
    <property type="term" value="C:ubiquitin ligase complex"/>
    <property type="evidence" value="ECO:0007669"/>
    <property type="project" value="TreeGrafter"/>
</dbReference>
<dbReference type="PANTHER" id="PTHR15067:SF4">
    <property type="entry name" value="E3 UBIQUITIN-PROTEIN LIGASE RNF8"/>
    <property type="match status" value="1"/>
</dbReference>
<keyword evidence="14" id="KW-0175">Coiled coil</keyword>
<dbReference type="FunFam" id="2.60.200.20:FF:000015">
    <property type="entry name" value="E3 ubiquitin-protein ligase RNF8"/>
    <property type="match status" value="1"/>
</dbReference>
<dbReference type="GO" id="GO:0006325">
    <property type="term" value="P:chromatin organization"/>
    <property type="evidence" value="ECO:0007669"/>
    <property type="project" value="UniProtKB-KW"/>
</dbReference>
<evidence type="ECO:0000256" key="15">
    <source>
        <dbReference type="SAM" id="MobiDB-lite"/>
    </source>
</evidence>
<keyword evidence="11" id="KW-0234">DNA repair</keyword>
<dbReference type="GO" id="GO:0061630">
    <property type="term" value="F:ubiquitin protein ligase activity"/>
    <property type="evidence" value="ECO:0007669"/>
    <property type="project" value="UniProtKB-ARBA"/>
</dbReference>
<dbReference type="GO" id="GO:0008270">
    <property type="term" value="F:zinc ion binding"/>
    <property type="evidence" value="ECO:0007669"/>
    <property type="project" value="UniProtKB-KW"/>
</dbReference>
<dbReference type="PANTHER" id="PTHR15067">
    <property type="entry name" value="E3 UBIQUITIN-PROTEIN LIGASE RNF8"/>
    <property type="match status" value="1"/>
</dbReference>
<evidence type="ECO:0000313" key="19">
    <source>
        <dbReference type="Proteomes" id="UP000648918"/>
    </source>
</evidence>
<dbReference type="SUPFAM" id="SSF49879">
    <property type="entry name" value="SMAD/FHA domain"/>
    <property type="match status" value="1"/>
</dbReference>
<dbReference type="GO" id="GO:0042393">
    <property type="term" value="F:histone binding"/>
    <property type="evidence" value="ECO:0007669"/>
    <property type="project" value="TreeGrafter"/>
</dbReference>
<keyword evidence="19" id="KW-1185">Reference proteome</keyword>
<dbReference type="GO" id="GO:0035861">
    <property type="term" value="C:site of double-strand break"/>
    <property type="evidence" value="ECO:0007669"/>
    <property type="project" value="TreeGrafter"/>
</dbReference>
<proteinExistence type="inferred from homology"/>
<dbReference type="PROSITE" id="PS50089">
    <property type="entry name" value="ZF_RING_2"/>
    <property type="match status" value="1"/>
</dbReference>
<dbReference type="GO" id="GO:0016874">
    <property type="term" value="F:ligase activity"/>
    <property type="evidence" value="ECO:0007669"/>
    <property type="project" value="UniProtKB-KW"/>
</dbReference>
<dbReference type="GO" id="GO:0005829">
    <property type="term" value="C:cytosol"/>
    <property type="evidence" value="ECO:0007669"/>
    <property type="project" value="TreeGrafter"/>
</dbReference>
<evidence type="ECO:0000256" key="8">
    <source>
        <dbReference type="ARBA" id="ARBA00022786"/>
    </source>
</evidence>
<feature type="compositionally biased region" description="Basic and acidic residues" evidence="15">
    <location>
        <begin position="152"/>
        <end position="161"/>
    </location>
</feature>
<feature type="domain" description="FHA" evidence="16">
    <location>
        <begin position="1"/>
        <end position="55"/>
    </location>
</feature>
<comment type="similarity">
    <text evidence="2">Belongs to the CHFR family.</text>
</comment>
<dbReference type="Proteomes" id="UP000648918">
    <property type="component" value="Unassembled WGS sequence"/>
</dbReference>
<sequence>VTIGRGLDLTYQLVSKTCPLMISRKHCVFQQNAEGQWTVKDNKSLNGVWLNKQRLDPSKTYPIAEGDRIQLGVPLENKETAEYEYEVIKEEWEKIRPFLAQRSDLGKAKSSRTKRKFSLEELETTESEGPSNSRSKRDRVSSDSEPLVKSSGRVEEAKPLTDVKLPSPGPSEDSDPVRNSPMHSKKAVSAPPKDQKSSGLSQSWTSLEMLRKTLVDIMKLKVKVQEKQTAVLNVKKQRRKCAQKEILAMERELQELQDQLCTEQEYQQQQVEELERTFSKEQQKLEGVMWQHGEENLKEQLAQVLQEASSHESSFGLTHHALMEELSRSKKDFEEIIRAKNKELEETKEEKEKVRAQKEEVLNQMNDVLENELRCTICSEHFIEAVTLNCAHSFCSYCINEWTKRKMECPICRQDITSQTRSLVLDNCIDRMVEKLDVETKEHRLTLIRERKEKQNALVKPATDNESLIISSIYSLLGRINYDSVDSEEDSYYNGSYYTI</sequence>
<gene>
    <name evidence="18" type="primary">Rnf8</name>
    <name evidence="18" type="ORF">HALSEN_R10938</name>
</gene>
<evidence type="ECO:0000256" key="3">
    <source>
        <dbReference type="ARBA" id="ARBA00017908"/>
    </source>
</evidence>
<dbReference type="OrthoDB" id="5330228at2759"/>
<feature type="domain" description="RING-type" evidence="17">
    <location>
        <begin position="375"/>
        <end position="413"/>
    </location>
</feature>
<dbReference type="InterPro" id="IPR000253">
    <property type="entry name" value="FHA_dom"/>
</dbReference>
<dbReference type="Pfam" id="PF00498">
    <property type="entry name" value="FHA"/>
    <property type="match status" value="1"/>
</dbReference>
<dbReference type="AlphaFoldDB" id="A0A851YPH5"/>
<accession>A0A851YPH5</accession>
<dbReference type="InterPro" id="IPR017907">
    <property type="entry name" value="Znf_RING_CS"/>
</dbReference>
<keyword evidence="6" id="KW-0227">DNA damage</keyword>
<evidence type="ECO:0000256" key="14">
    <source>
        <dbReference type="SAM" id="Coils"/>
    </source>
</evidence>
<keyword evidence="18" id="KW-0436">Ligase</keyword>
<dbReference type="PROSITE" id="PS00518">
    <property type="entry name" value="ZF_RING_1"/>
    <property type="match status" value="1"/>
</dbReference>
<dbReference type="InterPro" id="IPR001841">
    <property type="entry name" value="Znf_RING"/>
</dbReference>
<organism evidence="18 19">
    <name type="scientific">Halcyon senegalensis</name>
    <dbReference type="NCBI Taxonomy" id="342381"/>
    <lineage>
        <taxon>Eukaryota</taxon>
        <taxon>Metazoa</taxon>
        <taxon>Chordata</taxon>
        <taxon>Craniata</taxon>
        <taxon>Vertebrata</taxon>
        <taxon>Euteleostomi</taxon>
        <taxon>Archelosauria</taxon>
        <taxon>Archosauria</taxon>
        <taxon>Dinosauria</taxon>
        <taxon>Saurischia</taxon>
        <taxon>Theropoda</taxon>
        <taxon>Coelurosauria</taxon>
        <taxon>Aves</taxon>
        <taxon>Neognathae</taxon>
        <taxon>Neoaves</taxon>
        <taxon>Telluraves</taxon>
        <taxon>Coraciimorphae</taxon>
        <taxon>Coraciiformes</taxon>
        <taxon>Alcedinidae</taxon>
        <taxon>Halcyon</taxon>
    </lineage>
</organism>
<dbReference type="InterPro" id="IPR008984">
    <property type="entry name" value="SMAD_FHA_dom_sf"/>
</dbReference>
<dbReference type="FunFam" id="3.30.40.10:FF:000242">
    <property type="entry name" value="E3 ubiquitin-protein ligase RNF8"/>
    <property type="match status" value="1"/>
</dbReference>
<dbReference type="EMBL" id="WBNJ01000052">
    <property type="protein sequence ID" value="NXD78392.1"/>
    <property type="molecule type" value="Genomic_DNA"/>
</dbReference>
<keyword evidence="5" id="KW-0479">Metal-binding</keyword>
<evidence type="ECO:0000256" key="9">
    <source>
        <dbReference type="ARBA" id="ARBA00022833"/>
    </source>
</evidence>
<dbReference type="InterPro" id="IPR013083">
    <property type="entry name" value="Znf_RING/FYVE/PHD"/>
</dbReference>
<evidence type="ECO:0000256" key="1">
    <source>
        <dbReference type="ARBA" id="ARBA00004123"/>
    </source>
</evidence>
<dbReference type="PROSITE" id="PS50006">
    <property type="entry name" value="FHA_DOMAIN"/>
    <property type="match status" value="1"/>
</dbReference>
<dbReference type="GO" id="GO:0070936">
    <property type="term" value="P:protein K48-linked ubiquitination"/>
    <property type="evidence" value="ECO:0007669"/>
    <property type="project" value="TreeGrafter"/>
</dbReference>
<feature type="region of interest" description="Disordered" evidence="15">
    <location>
        <begin position="104"/>
        <end position="202"/>
    </location>
</feature>
<evidence type="ECO:0000256" key="12">
    <source>
        <dbReference type="ARBA" id="ARBA00023242"/>
    </source>
</evidence>
<dbReference type="CDD" id="cd22663">
    <property type="entry name" value="FHA_RNF8"/>
    <property type="match status" value="1"/>
</dbReference>
<evidence type="ECO:0000256" key="13">
    <source>
        <dbReference type="PROSITE-ProRule" id="PRU00175"/>
    </source>
</evidence>
<dbReference type="CDD" id="cd16535">
    <property type="entry name" value="RING-HC_RNF8"/>
    <property type="match status" value="1"/>
</dbReference>
<keyword evidence="7 13" id="KW-0863">Zinc-finger</keyword>
<evidence type="ECO:0000256" key="7">
    <source>
        <dbReference type="ARBA" id="ARBA00022771"/>
    </source>
</evidence>
<feature type="coiled-coil region" evidence="14">
    <location>
        <begin position="232"/>
        <end position="371"/>
    </location>
</feature>
<evidence type="ECO:0000256" key="5">
    <source>
        <dbReference type="ARBA" id="ARBA00022723"/>
    </source>
</evidence>